<dbReference type="InParanoid" id="A0A2K1IBX5"/>
<reference evidence="1 3" key="1">
    <citation type="journal article" date="2008" name="Science">
        <title>The Physcomitrella genome reveals evolutionary insights into the conquest of land by plants.</title>
        <authorList>
            <person name="Rensing S."/>
            <person name="Lang D."/>
            <person name="Zimmer A."/>
            <person name="Terry A."/>
            <person name="Salamov A."/>
            <person name="Shapiro H."/>
            <person name="Nishiyama T."/>
            <person name="Perroud P.-F."/>
            <person name="Lindquist E."/>
            <person name="Kamisugi Y."/>
            <person name="Tanahashi T."/>
            <person name="Sakakibara K."/>
            <person name="Fujita T."/>
            <person name="Oishi K."/>
            <person name="Shin-I T."/>
            <person name="Kuroki Y."/>
            <person name="Toyoda A."/>
            <person name="Suzuki Y."/>
            <person name="Hashimoto A."/>
            <person name="Yamaguchi K."/>
            <person name="Sugano A."/>
            <person name="Kohara Y."/>
            <person name="Fujiyama A."/>
            <person name="Anterola A."/>
            <person name="Aoki S."/>
            <person name="Ashton N."/>
            <person name="Barbazuk W.B."/>
            <person name="Barker E."/>
            <person name="Bennetzen J."/>
            <person name="Bezanilla M."/>
            <person name="Blankenship R."/>
            <person name="Cho S.H."/>
            <person name="Dutcher S."/>
            <person name="Estelle M."/>
            <person name="Fawcett J.A."/>
            <person name="Gundlach H."/>
            <person name="Hanada K."/>
            <person name="Heyl A."/>
            <person name="Hicks K.A."/>
            <person name="Hugh J."/>
            <person name="Lohr M."/>
            <person name="Mayer K."/>
            <person name="Melkozernov A."/>
            <person name="Murata T."/>
            <person name="Nelson D."/>
            <person name="Pils B."/>
            <person name="Prigge M."/>
            <person name="Reiss B."/>
            <person name="Renner T."/>
            <person name="Rombauts S."/>
            <person name="Rushton P."/>
            <person name="Sanderfoot A."/>
            <person name="Schween G."/>
            <person name="Shiu S.-H."/>
            <person name="Stueber K."/>
            <person name="Theodoulou F.L."/>
            <person name="Tu H."/>
            <person name="Van de Peer Y."/>
            <person name="Verrier P.J."/>
            <person name="Waters E."/>
            <person name="Wood A."/>
            <person name="Yang L."/>
            <person name="Cove D."/>
            <person name="Cuming A."/>
            <person name="Hasebe M."/>
            <person name="Lucas S."/>
            <person name="Mishler D.B."/>
            <person name="Reski R."/>
            <person name="Grigoriev I."/>
            <person name="Quatrano R.S."/>
            <person name="Boore J.L."/>
        </authorList>
    </citation>
    <scope>NUCLEOTIDE SEQUENCE [LARGE SCALE GENOMIC DNA]</scope>
    <source>
        <strain evidence="2 3">cv. Gransden 2004</strain>
    </source>
</reference>
<name>A0A2K1IBX5_PHYPA</name>
<proteinExistence type="predicted"/>
<evidence type="ECO:0000313" key="1">
    <source>
        <dbReference type="EMBL" id="PNR26766.1"/>
    </source>
</evidence>
<dbReference type="Proteomes" id="UP000006727">
    <property type="component" value="Chromosome 26"/>
</dbReference>
<dbReference type="PaxDb" id="3218-PP1S159_101V6.1"/>
<organism evidence="1">
    <name type="scientific">Physcomitrium patens</name>
    <name type="common">Spreading-leaved earth moss</name>
    <name type="synonym">Physcomitrella patens</name>
    <dbReference type="NCBI Taxonomy" id="3218"/>
    <lineage>
        <taxon>Eukaryota</taxon>
        <taxon>Viridiplantae</taxon>
        <taxon>Streptophyta</taxon>
        <taxon>Embryophyta</taxon>
        <taxon>Bryophyta</taxon>
        <taxon>Bryophytina</taxon>
        <taxon>Bryopsida</taxon>
        <taxon>Funariidae</taxon>
        <taxon>Funariales</taxon>
        <taxon>Funariaceae</taxon>
        <taxon>Physcomitrium</taxon>
    </lineage>
</organism>
<dbReference type="AlphaFoldDB" id="A0A2K1IBX5"/>
<reference evidence="1 3" key="2">
    <citation type="journal article" date="2018" name="Plant J.">
        <title>The Physcomitrella patens chromosome-scale assembly reveals moss genome structure and evolution.</title>
        <authorList>
            <person name="Lang D."/>
            <person name="Ullrich K.K."/>
            <person name="Murat F."/>
            <person name="Fuchs J."/>
            <person name="Jenkins J."/>
            <person name="Haas F.B."/>
            <person name="Piednoel M."/>
            <person name="Gundlach H."/>
            <person name="Van Bel M."/>
            <person name="Meyberg R."/>
            <person name="Vives C."/>
            <person name="Morata J."/>
            <person name="Symeonidi A."/>
            <person name="Hiss M."/>
            <person name="Muchero W."/>
            <person name="Kamisugi Y."/>
            <person name="Saleh O."/>
            <person name="Blanc G."/>
            <person name="Decker E.L."/>
            <person name="van Gessel N."/>
            <person name="Grimwood J."/>
            <person name="Hayes R.D."/>
            <person name="Graham S.W."/>
            <person name="Gunter L.E."/>
            <person name="McDaniel S.F."/>
            <person name="Hoernstein S.N.W."/>
            <person name="Larsson A."/>
            <person name="Li F.W."/>
            <person name="Perroud P.F."/>
            <person name="Phillips J."/>
            <person name="Ranjan P."/>
            <person name="Rokshar D.S."/>
            <person name="Rothfels C.J."/>
            <person name="Schneider L."/>
            <person name="Shu S."/>
            <person name="Stevenson D.W."/>
            <person name="Thummler F."/>
            <person name="Tillich M."/>
            <person name="Villarreal Aguilar J.C."/>
            <person name="Widiez T."/>
            <person name="Wong G.K."/>
            <person name="Wymore A."/>
            <person name="Zhang Y."/>
            <person name="Zimmer A.D."/>
            <person name="Quatrano R.S."/>
            <person name="Mayer K.F.X."/>
            <person name="Goodstein D."/>
            <person name="Casacuberta J.M."/>
            <person name="Vandepoele K."/>
            <person name="Reski R."/>
            <person name="Cuming A.C."/>
            <person name="Tuskan G.A."/>
            <person name="Maumus F."/>
            <person name="Salse J."/>
            <person name="Schmutz J."/>
            <person name="Rensing S.A."/>
        </authorList>
    </citation>
    <scope>NUCLEOTIDE SEQUENCE [LARGE SCALE GENOMIC DNA]</scope>
    <source>
        <strain evidence="2 3">cv. Gransden 2004</strain>
    </source>
</reference>
<dbReference type="Gramene" id="Pp3c26_5060V3.1">
    <property type="protein sequence ID" value="Pp3c26_5060V3.1"/>
    <property type="gene ID" value="Pp3c26_5060"/>
</dbReference>
<keyword evidence="3" id="KW-1185">Reference proteome</keyword>
<dbReference type="EnsemblPlants" id="Pp3c26_5060V3.1">
    <property type="protein sequence ID" value="Pp3c26_5060V3.1"/>
    <property type="gene ID" value="Pp3c26_5060"/>
</dbReference>
<reference evidence="2" key="3">
    <citation type="submission" date="2020-12" db="UniProtKB">
        <authorList>
            <consortium name="EnsemblPlants"/>
        </authorList>
    </citation>
    <scope>IDENTIFICATION</scope>
</reference>
<evidence type="ECO:0000313" key="2">
    <source>
        <dbReference type="EnsemblPlants" id="Pp3c26_5060V3.1"/>
    </source>
</evidence>
<gene>
    <name evidence="1" type="ORF">PHYPA_030247</name>
</gene>
<protein>
    <submittedName>
        <fullName evidence="1 2">Uncharacterized protein</fullName>
    </submittedName>
</protein>
<accession>A0A2K1IBX5</accession>
<evidence type="ECO:0000313" key="3">
    <source>
        <dbReference type="Proteomes" id="UP000006727"/>
    </source>
</evidence>
<sequence length="26" mass="2835">MAVAAFSYKSKHQATALERRSIGALK</sequence>
<dbReference type="EMBL" id="ABEU02000026">
    <property type="protein sequence ID" value="PNR26766.1"/>
    <property type="molecule type" value="Genomic_DNA"/>
</dbReference>